<dbReference type="STRING" id="1122185.N792_01770"/>
<keyword evidence="8" id="KW-0472">Membrane</keyword>
<protein>
    <recommendedName>
        <fullName evidence="2">Type II secretion system protein H</fullName>
    </recommendedName>
    <alternativeName>
        <fullName evidence="10">General secretion pathway protein H</fullName>
    </alternativeName>
</protein>
<dbReference type="GO" id="GO:0005886">
    <property type="term" value="C:plasma membrane"/>
    <property type="evidence" value="ECO:0007669"/>
    <property type="project" value="UniProtKB-SubCell"/>
</dbReference>
<proteinExistence type="inferred from homology"/>
<keyword evidence="6" id="KW-0812">Transmembrane</keyword>
<evidence type="ECO:0000256" key="4">
    <source>
        <dbReference type="ARBA" id="ARBA00022481"/>
    </source>
</evidence>
<comment type="caution">
    <text evidence="13">The sequence shown here is derived from an EMBL/GenBank/DDBJ whole genome shotgun (WGS) entry which is preliminary data.</text>
</comment>
<feature type="domain" description="General secretion pathway GspH" evidence="12">
    <location>
        <begin position="31"/>
        <end position="125"/>
    </location>
</feature>
<dbReference type="AlphaFoldDB" id="A0A0A0ERW8"/>
<dbReference type="GO" id="GO:0015627">
    <property type="term" value="C:type II protein secretion system complex"/>
    <property type="evidence" value="ECO:0007669"/>
    <property type="project" value="InterPro"/>
</dbReference>
<comment type="similarity">
    <text evidence="9">Belongs to the GSP H family.</text>
</comment>
<dbReference type="InterPro" id="IPR045584">
    <property type="entry name" value="Pilin-like"/>
</dbReference>
<dbReference type="Pfam" id="PF12019">
    <property type="entry name" value="GspH"/>
    <property type="match status" value="1"/>
</dbReference>
<evidence type="ECO:0000313" key="13">
    <source>
        <dbReference type="EMBL" id="KGM52980.1"/>
    </source>
</evidence>
<dbReference type="EMBL" id="AVPS01000001">
    <property type="protein sequence ID" value="KGM52980.1"/>
    <property type="molecule type" value="Genomic_DNA"/>
</dbReference>
<keyword evidence="3" id="KW-1003">Cell membrane</keyword>
<name>A0A0A0ERW8_9GAMM</name>
<comment type="subcellular location">
    <subcellularLocation>
        <location evidence="1">Cell inner membrane</location>
        <topology evidence="1">Single-pass membrane protein</topology>
    </subcellularLocation>
</comment>
<organism evidence="13 14">
    <name type="scientific">Lysobacter concretionis Ko07 = DSM 16239</name>
    <dbReference type="NCBI Taxonomy" id="1122185"/>
    <lineage>
        <taxon>Bacteria</taxon>
        <taxon>Pseudomonadati</taxon>
        <taxon>Pseudomonadota</taxon>
        <taxon>Gammaproteobacteria</taxon>
        <taxon>Lysobacterales</taxon>
        <taxon>Lysobacteraceae</taxon>
        <taxon>Novilysobacter</taxon>
    </lineage>
</organism>
<keyword evidence="7" id="KW-1133">Transmembrane helix</keyword>
<evidence type="ECO:0000256" key="2">
    <source>
        <dbReference type="ARBA" id="ARBA00021549"/>
    </source>
</evidence>
<evidence type="ECO:0000256" key="3">
    <source>
        <dbReference type="ARBA" id="ARBA00022475"/>
    </source>
</evidence>
<keyword evidence="4" id="KW-0488">Methylation</keyword>
<accession>A0A0A0ERW8</accession>
<evidence type="ECO:0000256" key="6">
    <source>
        <dbReference type="ARBA" id="ARBA00022692"/>
    </source>
</evidence>
<evidence type="ECO:0000256" key="7">
    <source>
        <dbReference type="ARBA" id="ARBA00022989"/>
    </source>
</evidence>
<evidence type="ECO:0000256" key="8">
    <source>
        <dbReference type="ARBA" id="ARBA00023136"/>
    </source>
</evidence>
<evidence type="ECO:0000256" key="5">
    <source>
        <dbReference type="ARBA" id="ARBA00022519"/>
    </source>
</evidence>
<evidence type="ECO:0000313" key="14">
    <source>
        <dbReference type="Proteomes" id="UP000030017"/>
    </source>
</evidence>
<keyword evidence="5" id="KW-0997">Cell inner membrane</keyword>
<keyword evidence="14" id="KW-1185">Reference proteome</keyword>
<gene>
    <name evidence="13" type="ORF">N792_01770</name>
</gene>
<evidence type="ECO:0000256" key="10">
    <source>
        <dbReference type="ARBA" id="ARBA00030775"/>
    </source>
</evidence>
<evidence type="ECO:0000256" key="11">
    <source>
        <dbReference type="SAM" id="SignalP"/>
    </source>
</evidence>
<dbReference type="Gene3D" id="3.55.40.10">
    <property type="entry name" value="minor pseudopilin epsh domain"/>
    <property type="match status" value="1"/>
</dbReference>
<dbReference type="SUPFAM" id="SSF54523">
    <property type="entry name" value="Pili subunits"/>
    <property type="match status" value="1"/>
</dbReference>
<keyword evidence="11" id="KW-0732">Signal</keyword>
<evidence type="ECO:0000256" key="1">
    <source>
        <dbReference type="ARBA" id="ARBA00004377"/>
    </source>
</evidence>
<dbReference type="InterPro" id="IPR022346">
    <property type="entry name" value="T2SS_GspH"/>
</dbReference>
<dbReference type="GO" id="GO:0015628">
    <property type="term" value="P:protein secretion by the type II secretion system"/>
    <property type="evidence" value="ECO:0007669"/>
    <property type="project" value="InterPro"/>
</dbReference>
<evidence type="ECO:0000259" key="12">
    <source>
        <dbReference type="Pfam" id="PF12019"/>
    </source>
</evidence>
<evidence type="ECO:0000256" key="9">
    <source>
        <dbReference type="ARBA" id="ARBA00025772"/>
    </source>
</evidence>
<dbReference type="NCBIfam" id="NF047827">
    <property type="entry name" value="T3SSXpsH"/>
    <property type="match status" value="1"/>
</dbReference>
<reference evidence="13 14" key="1">
    <citation type="submission" date="2013-08" db="EMBL/GenBank/DDBJ databases">
        <title>Genome sequencing of Lysobacter.</title>
        <authorList>
            <person name="Zhang S."/>
            <person name="Wang G."/>
        </authorList>
    </citation>
    <scope>NUCLEOTIDE SEQUENCE [LARGE SCALE GENOMIC DNA]</scope>
    <source>
        <strain evidence="13 14">Ko07</strain>
    </source>
</reference>
<feature type="chain" id="PRO_5001969316" description="Type II secretion system protein H" evidence="11">
    <location>
        <begin position="18"/>
        <end position="139"/>
    </location>
</feature>
<sequence>MLLVVALIAAASLLAVAAFSGGMKGTQLRAAAKQVAAELRYTRTHAIATGQPQRFTIDPQGRTWQAPNGHHGTIPPELQVRFTGARELQPNANEGAVMFFADGAATGGRVQLSRGDAGWEVDVAWLTGQVTLQRTGAGR</sequence>
<feature type="signal peptide" evidence="11">
    <location>
        <begin position="1"/>
        <end position="17"/>
    </location>
</feature>
<dbReference type="eggNOG" id="COG4970">
    <property type="taxonomic scope" value="Bacteria"/>
</dbReference>
<dbReference type="Proteomes" id="UP000030017">
    <property type="component" value="Unassembled WGS sequence"/>
</dbReference>